<evidence type="ECO:0000256" key="1">
    <source>
        <dbReference type="ARBA" id="ARBA00008455"/>
    </source>
</evidence>
<evidence type="ECO:0000313" key="13">
    <source>
        <dbReference type="EMBL" id="CRL01523.1"/>
    </source>
</evidence>
<dbReference type="InterPro" id="IPR046350">
    <property type="entry name" value="Cystatin_sf"/>
</dbReference>
<dbReference type="InterPro" id="IPR000010">
    <property type="entry name" value="Cystatin_dom"/>
</dbReference>
<keyword evidence="7" id="KW-1015">Disulfide bond</keyword>
<evidence type="ECO:0000259" key="10">
    <source>
        <dbReference type="SMART" id="SM00043"/>
    </source>
</evidence>
<dbReference type="InterPro" id="IPR000169">
    <property type="entry name" value="Pept_cys_AS"/>
</dbReference>
<dbReference type="GO" id="GO:0006508">
    <property type="term" value="P:proteolysis"/>
    <property type="evidence" value="ECO:0007669"/>
    <property type="project" value="UniProtKB-KW"/>
</dbReference>
<dbReference type="EMBL" id="CVRI01000055">
    <property type="protein sequence ID" value="CRL01523.1"/>
    <property type="molecule type" value="Genomic_DNA"/>
</dbReference>
<dbReference type="GO" id="GO:0008234">
    <property type="term" value="F:cysteine-type peptidase activity"/>
    <property type="evidence" value="ECO:0007669"/>
    <property type="project" value="UniProtKB-KW"/>
</dbReference>
<evidence type="ECO:0000313" key="14">
    <source>
        <dbReference type="Proteomes" id="UP000183832"/>
    </source>
</evidence>
<evidence type="ECO:0000259" key="12">
    <source>
        <dbReference type="SMART" id="SM00848"/>
    </source>
</evidence>
<dbReference type="Pfam" id="PF00031">
    <property type="entry name" value="Cystatin"/>
    <property type="match status" value="1"/>
</dbReference>
<gene>
    <name evidence="13" type="ORF">CLUMA_CG014251</name>
</gene>
<dbReference type="FunFam" id="3.90.70.10:FF:000130">
    <property type="entry name" value="Cysteine proteinase 1"/>
    <property type="match status" value="1"/>
</dbReference>
<dbReference type="SMART" id="SM00645">
    <property type="entry name" value="Pept_C1"/>
    <property type="match status" value="1"/>
</dbReference>
<keyword evidence="4" id="KW-0378">Hydrolase</keyword>
<feature type="signal peptide" evidence="9">
    <location>
        <begin position="1"/>
        <end position="20"/>
    </location>
</feature>
<name>A0A1J1IMR9_9DIPT</name>
<dbReference type="CDD" id="cd02248">
    <property type="entry name" value="Peptidase_C1A"/>
    <property type="match status" value="1"/>
</dbReference>
<dbReference type="GO" id="GO:0004869">
    <property type="term" value="F:cysteine-type endopeptidase inhibitor activity"/>
    <property type="evidence" value="ECO:0007669"/>
    <property type="project" value="InterPro"/>
</dbReference>
<evidence type="ECO:0000256" key="7">
    <source>
        <dbReference type="ARBA" id="ARBA00023157"/>
    </source>
</evidence>
<keyword evidence="6" id="KW-0865">Zymogen</keyword>
<dbReference type="Pfam" id="PF08246">
    <property type="entry name" value="Inhibitor_I29"/>
    <property type="match status" value="1"/>
</dbReference>
<dbReference type="PROSITE" id="PS00139">
    <property type="entry name" value="THIOL_PROTEASE_CYS"/>
    <property type="match status" value="1"/>
</dbReference>
<evidence type="ECO:0000256" key="9">
    <source>
        <dbReference type="SAM" id="SignalP"/>
    </source>
</evidence>
<evidence type="ECO:0000256" key="6">
    <source>
        <dbReference type="ARBA" id="ARBA00023145"/>
    </source>
</evidence>
<comment type="similarity">
    <text evidence="1">Belongs to the peptidase C1 family.</text>
</comment>
<keyword evidence="3 9" id="KW-0732">Signal</keyword>
<dbReference type="InterPro" id="IPR013128">
    <property type="entry name" value="Peptidase_C1A"/>
</dbReference>
<dbReference type="PRINTS" id="PR00705">
    <property type="entry name" value="PAPAIN"/>
</dbReference>
<feature type="domain" description="Peptidase C1A papain C-terminal" evidence="11">
    <location>
        <begin position="831"/>
        <end position="1050"/>
    </location>
</feature>
<evidence type="ECO:0000259" key="11">
    <source>
        <dbReference type="SMART" id="SM00645"/>
    </source>
</evidence>
<evidence type="ECO:0000256" key="8">
    <source>
        <dbReference type="ARBA" id="ARBA00023180"/>
    </source>
</evidence>
<evidence type="ECO:0000256" key="4">
    <source>
        <dbReference type="ARBA" id="ARBA00022801"/>
    </source>
</evidence>
<dbReference type="SMART" id="SM00848">
    <property type="entry name" value="Inhibitor_I29"/>
    <property type="match status" value="1"/>
</dbReference>
<evidence type="ECO:0000256" key="3">
    <source>
        <dbReference type="ARBA" id="ARBA00022729"/>
    </source>
</evidence>
<keyword evidence="2" id="KW-0645">Protease</keyword>
<keyword evidence="8" id="KW-0325">Glycoprotein</keyword>
<sequence>MKWTFVITLFVISIISRISCDSEDCHNDKEEVKLKYEIQNDQNQDNQSDERFVAVHVDQIGIDELNPQRAMIENIVKPFIPANFNYLYTLNATREIVQGFKYIINFVMEKETGEIIYCEIEVIEKPWLIKNSRKFQKMTYNNCSLPNSPDEDENVGYEINPLFVNQRTEMKSNEMIEVEDQIVVTKPRMTLTSSSSTTSTTTTTTEKVDDVTLSPLDPLSLMMIHGFLNKIHDSAPSQTSSTTTMLPLSNSNMQALDEIFNVQNVEKTQTQLELSNSESSLNDNLQKEQIHVDNATPPSRIDDNKFEFIEDEIKKVFSELFESDPEFQMNFIALINRKDDSTLERDYNYVVSVLANKLKAKFENVNGKQNDENENDAYQVTVNPLIIESDISSRRKRSVNDKSHIWNLAVDALDTLDNIDADDEKRILVEILRFDEKQNAVAIDVRIVNSYCQESSHEITQCRKKIKLNSMKVCLLEINEADGELTKSQCAPINRSRRQAPGGPLQLNVDDEDVKLFLNEALTEVNASEEPDYSIKEITEATSQVVAGRLVKFTVKLLSGENEVECKFEVWERVWLEDGREVKINCDNEKHYKLKQKPQGKKVRERRDTLVGAPAEIDNNDEKVLSLLSTNLKRLDTGSDSALELVSVDKITRQIVSGLSYKVKGTFKNGELTPYACTIDIWNRPWIEGDDGTQIKAECENGVRLKTKRVKRSIRPMSPHHHKFHSKETSELKAREIKSEVLFENFVKKYHRRYGNDLEHKMRHRIFRKNLHKIDMLNKHEMGTAKYGITPFADLTEKEYLHKTGLLMRERHENDLPNPLAEIPDIDVKDLPTEFDWTEKGAVTSVKNQGNCGSCWSFSVTGNIEGLHAIKTGKLEAYSEQELLDCDTTDNACNGGYMDDAFKAIEKIGGLELEDQYPYKAKKQKKCLFNSTLSHVKVKGVVDMPKADEIAMQKYLVANGPISIGINAAAMQFYRGGVSHPWKILCRKSDLDHGVLLVGYGIKSYPMFNKTLPYWKIKNSWGPKWGEQGFYRIYRGDNSCGVAEMASSAVLE</sequence>
<dbReference type="Proteomes" id="UP000183832">
    <property type="component" value="Unassembled WGS sequence"/>
</dbReference>
<reference evidence="13 14" key="1">
    <citation type="submission" date="2015-04" db="EMBL/GenBank/DDBJ databases">
        <authorList>
            <person name="Syromyatnikov M.Y."/>
            <person name="Popov V.N."/>
        </authorList>
    </citation>
    <scope>NUCLEOTIDE SEQUENCE [LARGE SCALE GENOMIC DNA]</scope>
</reference>
<dbReference type="InterPro" id="IPR013201">
    <property type="entry name" value="Prot_inhib_I29"/>
</dbReference>
<feature type="chain" id="PRO_5013176123" evidence="9">
    <location>
        <begin position="21"/>
        <end position="1052"/>
    </location>
</feature>
<feature type="domain" description="Cystatin" evidence="10">
    <location>
        <begin position="609"/>
        <end position="700"/>
    </location>
</feature>
<dbReference type="Pfam" id="PF00112">
    <property type="entry name" value="Peptidase_C1"/>
    <property type="match status" value="1"/>
</dbReference>
<feature type="domain" description="Cathepsin propeptide inhibitor" evidence="12">
    <location>
        <begin position="743"/>
        <end position="800"/>
    </location>
</feature>
<accession>A0A1J1IMR9</accession>
<protein>
    <submittedName>
        <fullName evidence="13">CLUMA_CG014251, isoform A</fullName>
    </submittedName>
</protein>
<dbReference type="SMART" id="SM00043">
    <property type="entry name" value="CY"/>
    <property type="match status" value="2"/>
</dbReference>
<evidence type="ECO:0000256" key="5">
    <source>
        <dbReference type="ARBA" id="ARBA00022807"/>
    </source>
</evidence>
<dbReference type="Gene3D" id="3.10.450.10">
    <property type="match status" value="3"/>
</dbReference>
<evidence type="ECO:0000256" key="2">
    <source>
        <dbReference type="ARBA" id="ARBA00022670"/>
    </source>
</evidence>
<feature type="domain" description="Cystatin" evidence="10">
    <location>
        <begin position="499"/>
        <end position="587"/>
    </location>
</feature>
<dbReference type="Gene3D" id="3.90.70.10">
    <property type="entry name" value="Cysteine proteinases"/>
    <property type="match status" value="1"/>
</dbReference>
<organism evidence="13 14">
    <name type="scientific">Clunio marinus</name>
    <dbReference type="NCBI Taxonomy" id="568069"/>
    <lineage>
        <taxon>Eukaryota</taxon>
        <taxon>Metazoa</taxon>
        <taxon>Ecdysozoa</taxon>
        <taxon>Arthropoda</taxon>
        <taxon>Hexapoda</taxon>
        <taxon>Insecta</taxon>
        <taxon>Pterygota</taxon>
        <taxon>Neoptera</taxon>
        <taxon>Endopterygota</taxon>
        <taxon>Diptera</taxon>
        <taxon>Nematocera</taxon>
        <taxon>Chironomoidea</taxon>
        <taxon>Chironomidae</taxon>
        <taxon>Clunio</taxon>
    </lineage>
</organism>
<dbReference type="PROSITE" id="PS00639">
    <property type="entry name" value="THIOL_PROTEASE_HIS"/>
    <property type="match status" value="1"/>
</dbReference>
<dbReference type="InterPro" id="IPR038765">
    <property type="entry name" value="Papain-like_cys_pep_sf"/>
</dbReference>
<dbReference type="InterPro" id="IPR039417">
    <property type="entry name" value="Peptidase_C1A_papain-like"/>
</dbReference>
<dbReference type="STRING" id="568069.A0A1J1IMR9"/>
<dbReference type="InterPro" id="IPR025660">
    <property type="entry name" value="Pept_his_AS"/>
</dbReference>
<dbReference type="SUPFAM" id="SSF54001">
    <property type="entry name" value="Cysteine proteinases"/>
    <property type="match status" value="1"/>
</dbReference>
<dbReference type="InterPro" id="IPR000668">
    <property type="entry name" value="Peptidase_C1A_C"/>
</dbReference>
<keyword evidence="14" id="KW-1185">Reference proteome</keyword>
<dbReference type="PANTHER" id="PTHR12411">
    <property type="entry name" value="CYSTEINE PROTEASE FAMILY C1-RELATED"/>
    <property type="match status" value="1"/>
</dbReference>
<proteinExistence type="inferred from homology"/>
<keyword evidence="5" id="KW-0788">Thiol protease</keyword>
<dbReference type="SUPFAM" id="SSF54403">
    <property type="entry name" value="Cystatin/monellin"/>
    <property type="match status" value="2"/>
</dbReference>
<dbReference type="OrthoDB" id="387093at2759"/>
<dbReference type="CDD" id="cd00042">
    <property type="entry name" value="CY"/>
    <property type="match status" value="1"/>
</dbReference>
<dbReference type="AlphaFoldDB" id="A0A1J1IMR9"/>